<dbReference type="GO" id="GO:0003700">
    <property type="term" value="F:DNA-binding transcription factor activity"/>
    <property type="evidence" value="ECO:0007669"/>
    <property type="project" value="InterPro"/>
</dbReference>
<keyword evidence="4" id="KW-0804">Transcription</keyword>
<keyword evidence="2" id="KW-0805">Transcription regulation</keyword>
<dbReference type="Pfam" id="PF00126">
    <property type="entry name" value="HTH_1"/>
    <property type="match status" value="1"/>
</dbReference>
<dbReference type="RefSeq" id="WP_165114417.1">
    <property type="nucleotide sequence ID" value="NZ_JAAKZG010000001.1"/>
</dbReference>
<dbReference type="Pfam" id="PF03466">
    <property type="entry name" value="LysR_substrate"/>
    <property type="match status" value="1"/>
</dbReference>
<comment type="caution">
    <text evidence="6">The sequence shown here is derived from an EMBL/GenBank/DDBJ whole genome shotgun (WGS) entry which is preliminary data.</text>
</comment>
<dbReference type="PROSITE" id="PS50931">
    <property type="entry name" value="HTH_LYSR"/>
    <property type="match status" value="1"/>
</dbReference>
<dbReference type="GO" id="GO:0005829">
    <property type="term" value="C:cytosol"/>
    <property type="evidence" value="ECO:0007669"/>
    <property type="project" value="TreeGrafter"/>
</dbReference>
<dbReference type="Gene3D" id="1.10.10.10">
    <property type="entry name" value="Winged helix-like DNA-binding domain superfamily/Winged helix DNA-binding domain"/>
    <property type="match status" value="1"/>
</dbReference>
<evidence type="ECO:0000313" key="6">
    <source>
        <dbReference type="EMBL" id="NGN39851.1"/>
    </source>
</evidence>
<keyword evidence="3" id="KW-0238">DNA-binding</keyword>
<evidence type="ECO:0000256" key="1">
    <source>
        <dbReference type="ARBA" id="ARBA00009437"/>
    </source>
</evidence>
<dbReference type="SUPFAM" id="SSF46785">
    <property type="entry name" value="Winged helix' DNA-binding domain"/>
    <property type="match status" value="1"/>
</dbReference>
<organism evidence="6 7">
    <name type="scientific">Mesorhizobium zhangyense</name>
    <dbReference type="NCBI Taxonomy" id="1776730"/>
    <lineage>
        <taxon>Bacteria</taxon>
        <taxon>Pseudomonadati</taxon>
        <taxon>Pseudomonadota</taxon>
        <taxon>Alphaproteobacteria</taxon>
        <taxon>Hyphomicrobiales</taxon>
        <taxon>Phyllobacteriaceae</taxon>
        <taxon>Mesorhizobium</taxon>
    </lineage>
</organism>
<sequence>MHFDLTDLRLFLAVIQAGSITHGAAEAHLSLPAASERLRGMELAGGVKLLERGRRGVAPTEAGEALAHHARLILRQMEHMQGELGEYANGIRATIRLLANTAAITEFLPDRLGPWLAAHRRIDVDLKERQSSEIVKAISAGLADIGIISDATDSSGLQLRPFAIDRLVVVVPRSHPLATARKIAFADILQHEFVGLAEGSALQDYIEAQAARTGTKLKFRMRVRTFEGICRLAAHSVGFGIVPETTARRCQRPMAIVSLRLTDAWATRRLKICFRSGEEPSPVASDMISHLSAAA</sequence>
<dbReference type="Gene3D" id="3.40.190.290">
    <property type="match status" value="1"/>
</dbReference>
<dbReference type="PANTHER" id="PTHR30419:SF2">
    <property type="entry name" value="LYSR FAMILY TRANSCRIPTIONAL REGULATOR"/>
    <property type="match status" value="1"/>
</dbReference>
<gene>
    <name evidence="6" type="ORF">G6N74_02120</name>
</gene>
<evidence type="ECO:0000256" key="4">
    <source>
        <dbReference type="ARBA" id="ARBA00023163"/>
    </source>
</evidence>
<dbReference type="AlphaFoldDB" id="A0A7C9V9Y6"/>
<dbReference type="InterPro" id="IPR036390">
    <property type="entry name" value="WH_DNA-bd_sf"/>
</dbReference>
<dbReference type="GO" id="GO:0003677">
    <property type="term" value="F:DNA binding"/>
    <property type="evidence" value="ECO:0007669"/>
    <property type="project" value="UniProtKB-KW"/>
</dbReference>
<dbReference type="InterPro" id="IPR005119">
    <property type="entry name" value="LysR_subst-bd"/>
</dbReference>
<dbReference type="InterPro" id="IPR000847">
    <property type="entry name" value="LysR_HTH_N"/>
</dbReference>
<reference evidence="6 7" key="1">
    <citation type="submission" date="2020-02" db="EMBL/GenBank/DDBJ databases">
        <title>Genome sequence of the type strain CGMCC 1.15528 of Mesorhizobium zhangyense.</title>
        <authorList>
            <person name="Gao J."/>
            <person name="Sun J."/>
        </authorList>
    </citation>
    <scope>NUCLEOTIDE SEQUENCE [LARGE SCALE GENOMIC DNA]</scope>
    <source>
        <strain evidence="6 7">CGMCC 1.15528</strain>
    </source>
</reference>
<evidence type="ECO:0000256" key="2">
    <source>
        <dbReference type="ARBA" id="ARBA00023015"/>
    </source>
</evidence>
<feature type="domain" description="HTH lysR-type" evidence="5">
    <location>
        <begin position="3"/>
        <end position="60"/>
    </location>
</feature>
<evidence type="ECO:0000259" key="5">
    <source>
        <dbReference type="PROSITE" id="PS50931"/>
    </source>
</evidence>
<dbReference type="Proteomes" id="UP000481252">
    <property type="component" value="Unassembled WGS sequence"/>
</dbReference>
<dbReference type="EMBL" id="JAAKZG010000001">
    <property type="protein sequence ID" value="NGN39851.1"/>
    <property type="molecule type" value="Genomic_DNA"/>
</dbReference>
<dbReference type="InterPro" id="IPR050950">
    <property type="entry name" value="HTH-type_LysR_regulators"/>
</dbReference>
<proteinExistence type="inferred from homology"/>
<keyword evidence="7" id="KW-1185">Reference proteome</keyword>
<name>A0A7C9V9Y6_9HYPH</name>
<comment type="similarity">
    <text evidence="1">Belongs to the LysR transcriptional regulatory family.</text>
</comment>
<evidence type="ECO:0000313" key="7">
    <source>
        <dbReference type="Proteomes" id="UP000481252"/>
    </source>
</evidence>
<accession>A0A7C9V9Y6</accession>
<dbReference type="PANTHER" id="PTHR30419">
    <property type="entry name" value="HTH-TYPE TRANSCRIPTIONAL REGULATOR YBHD"/>
    <property type="match status" value="1"/>
</dbReference>
<dbReference type="InterPro" id="IPR036388">
    <property type="entry name" value="WH-like_DNA-bd_sf"/>
</dbReference>
<dbReference type="SUPFAM" id="SSF53850">
    <property type="entry name" value="Periplasmic binding protein-like II"/>
    <property type="match status" value="1"/>
</dbReference>
<evidence type="ECO:0000256" key="3">
    <source>
        <dbReference type="ARBA" id="ARBA00023125"/>
    </source>
</evidence>
<protein>
    <submittedName>
        <fullName evidence="6">LysR family transcriptional regulator</fullName>
    </submittedName>
</protein>
<dbReference type="CDD" id="cd08421">
    <property type="entry name" value="PBP2_LTTR_like_1"/>
    <property type="match status" value="1"/>
</dbReference>